<feature type="transmembrane region" description="Helical" evidence="1">
    <location>
        <begin position="90"/>
        <end position="111"/>
    </location>
</feature>
<dbReference type="Proteomes" id="UP000308730">
    <property type="component" value="Unassembled WGS sequence"/>
</dbReference>
<keyword evidence="1" id="KW-0472">Membrane</keyword>
<proteinExistence type="predicted"/>
<gene>
    <name evidence="2" type="ORF">EUX98_g8410</name>
</gene>
<dbReference type="OrthoDB" id="2756929at2759"/>
<keyword evidence="3" id="KW-1185">Reference proteome</keyword>
<reference evidence="2 3" key="1">
    <citation type="submission" date="2019-02" db="EMBL/GenBank/DDBJ databases">
        <title>Genome sequencing of the rare red list fungi Antrodiella citrinella (Flaviporus citrinellus).</title>
        <authorList>
            <person name="Buettner E."/>
            <person name="Kellner H."/>
        </authorList>
    </citation>
    <scope>NUCLEOTIDE SEQUENCE [LARGE SCALE GENOMIC DNA]</scope>
    <source>
        <strain evidence="2 3">DSM 108506</strain>
    </source>
</reference>
<name>A0A4S4M876_9APHY</name>
<protein>
    <submittedName>
        <fullName evidence="2">Uncharacterized protein</fullName>
    </submittedName>
</protein>
<accession>A0A4S4M876</accession>
<feature type="transmembrane region" description="Helical" evidence="1">
    <location>
        <begin position="57"/>
        <end position="78"/>
    </location>
</feature>
<evidence type="ECO:0000313" key="2">
    <source>
        <dbReference type="EMBL" id="THH21315.1"/>
    </source>
</evidence>
<dbReference type="EMBL" id="SGPM01000455">
    <property type="protein sequence ID" value="THH21315.1"/>
    <property type="molecule type" value="Genomic_DNA"/>
</dbReference>
<keyword evidence="1" id="KW-0812">Transmembrane</keyword>
<comment type="caution">
    <text evidence="2">The sequence shown here is derived from an EMBL/GenBank/DDBJ whole genome shotgun (WGS) entry which is preliminary data.</text>
</comment>
<sequence length="160" mass="17530">MQNDFINLNYCDTFSFPIFTRSIAIVTDVLVLVITWMKTAHLRSTIMVVSDRPRMSILRVLILDGTLYFIALFTLNTVTLLLDVLVSDGLGSGFIIVNDAISATLISRFILNLRSVYVPDDSVGGPLSSVYFTDGDFVTPLGVSSAWENSSGGDIEHESA</sequence>
<keyword evidence="1" id="KW-1133">Transmembrane helix</keyword>
<evidence type="ECO:0000256" key="1">
    <source>
        <dbReference type="SAM" id="Phobius"/>
    </source>
</evidence>
<organism evidence="2 3">
    <name type="scientific">Antrodiella citrinella</name>
    <dbReference type="NCBI Taxonomy" id="2447956"/>
    <lineage>
        <taxon>Eukaryota</taxon>
        <taxon>Fungi</taxon>
        <taxon>Dikarya</taxon>
        <taxon>Basidiomycota</taxon>
        <taxon>Agaricomycotina</taxon>
        <taxon>Agaricomycetes</taxon>
        <taxon>Polyporales</taxon>
        <taxon>Steccherinaceae</taxon>
        <taxon>Antrodiella</taxon>
    </lineage>
</organism>
<evidence type="ECO:0000313" key="3">
    <source>
        <dbReference type="Proteomes" id="UP000308730"/>
    </source>
</evidence>
<dbReference type="AlphaFoldDB" id="A0A4S4M876"/>
<feature type="transmembrane region" description="Helical" evidence="1">
    <location>
        <begin position="18"/>
        <end position="37"/>
    </location>
</feature>